<evidence type="ECO:0000256" key="5">
    <source>
        <dbReference type="ARBA" id="ARBA00023128"/>
    </source>
</evidence>
<keyword evidence="5" id="KW-0496">Mitochondrion</keyword>
<sequence>MQQGSLIGGGGLTGVRLSVVSPPAGGELVLRSLNSEQILSSPLSFTSSFCFIMACWQGEDSVSVQSDAPGMLRSSQELHTHQTKAFSRTLLPSAGHRGNCSQEPNIPVDVDFGVTQGSSASVTGHHSGLHVGHRLLRHQFDGEPSAPMASLLLKHLAASLTRQVAQMSRLNAAGAFRCLSSLTWAHRSPPSASTGVGSFQPLSPGSSSSRSLLGQCHHLPCIQPSAGMKTKSALKRRCKDCFIVRRRGRLFVFCKTHPRHKQRQA</sequence>
<dbReference type="GO" id="GO:0003735">
    <property type="term" value="F:structural constituent of ribosome"/>
    <property type="evidence" value="ECO:0007669"/>
    <property type="project" value="InterPro"/>
</dbReference>
<evidence type="ECO:0000256" key="1">
    <source>
        <dbReference type="ARBA" id="ARBA00004173"/>
    </source>
</evidence>
<comment type="caution">
    <text evidence="8">The sequence shown here is derived from an EMBL/GenBank/DDBJ whole genome shotgun (WGS) entry which is preliminary data.</text>
</comment>
<dbReference type="OrthoDB" id="10265903at2759"/>
<evidence type="ECO:0000313" key="9">
    <source>
        <dbReference type="Proteomes" id="UP000314294"/>
    </source>
</evidence>
<dbReference type="NCBIfam" id="TIGR01022">
    <property type="entry name" value="rpmJ_bact"/>
    <property type="match status" value="1"/>
</dbReference>
<dbReference type="AlphaFoldDB" id="A0A4Z2FKB4"/>
<dbReference type="GO" id="GO:0005762">
    <property type="term" value="C:mitochondrial large ribosomal subunit"/>
    <property type="evidence" value="ECO:0007669"/>
    <property type="project" value="TreeGrafter"/>
</dbReference>
<dbReference type="InterPro" id="IPR035977">
    <property type="entry name" value="Ribosomal_bL36_sp"/>
</dbReference>
<dbReference type="InterPro" id="IPR052143">
    <property type="entry name" value="Mitoribosomal_bL36m"/>
</dbReference>
<organism evidence="8 9">
    <name type="scientific">Liparis tanakae</name>
    <name type="common">Tanaka's snailfish</name>
    <dbReference type="NCBI Taxonomy" id="230148"/>
    <lineage>
        <taxon>Eukaryota</taxon>
        <taxon>Metazoa</taxon>
        <taxon>Chordata</taxon>
        <taxon>Craniata</taxon>
        <taxon>Vertebrata</taxon>
        <taxon>Euteleostomi</taxon>
        <taxon>Actinopterygii</taxon>
        <taxon>Neopterygii</taxon>
        <taxon>Teleostei</taxon>
        <taxon>Neoteleostei</taxon>
        <taxon>Acanthomorphata</taxon>
        <taxon>Eupercaria</taxon>
        <taxon>Perciformes</taxon>
        <taxon>Cottioidei</taxon>
        <taxon>Cottales</taxon>
        <taxon>Liparidae</taxon>
        <taxon>Liparis</taxon>
    </lineage>
</organism>
<accession>A0A4Z2FKB4</accession>
<keyword evidence="3" id="KW-0809">Transit peptide</keyword>
<evidence type="ECO:0000256" key="2">
    <source>
        <dbReference type="ARBA" id="ARBA00007645"/>
    </source>
</evidence>
<dbReference type="SUPFAM" id="SSF57840">
    <property type="entry name" value="Ribosomal protein L36"/>
    <property type="match status" value="1"/>
</dbReference>
<evidence type="ECO:0000313" key="8">
    <source>
        <dbReference type="EMBL" id="TNN41224.1"/>
    </source>
</evidence>
<dbReference type="GO" id="GO:0006412">
    <property type="term" value="P:translation"/>
    <property type="evidence" value="ECO:0007669"/>
    <property type="project" value="InterPro"/>
</dbReference>
<dbReference type="PROSITE" id="PS00828">
    <property type="entry name" value="RIBOSOMAL_L36"/>
    <property type="match status" value="1"/>
</dbReference>
<dbReference type="Pfam" id="PF00444">
    <property type="entry name" value="Ribosomal_L36"/>
    <property type="match status" value="1"/>
</dbReference>
<evidence type="ECO:0000256" key="6">
    <source>
        <dbReference type="ARBA" id="ARBA00023274"/>
    </source>
</evidence>
<dbReference type="InterPro" id="IPR000473">
    <property type="entry name" value="Ribosomal_bL36"/>
</dbReference>
<evidence type="ECO:0000256" key="3">
    <source>
        <dbReference type="ARBA" id="ARBA00022946"/>
    </source>
</evidence>
<keyword evidence="4 7" id="KW-0689">Ribosomal protein</keyword>
<name>A0A4Z2FKB4_9TELE</name>
<keyword evidence="9" id="KW-1185">Reference proteome</keyword>
<dbReference type="HAMAP" id="MF_00251">
    <property type="entry name" value="Ribosomal_bL36"/>
    <property type="match status" value="1"/>
</dbReference>
<dbReference type="PANTHER" id="PTHR46909:SF1">
    <property type="entry name" value="LARGE RIBOSOMAL SUBUNIT PROTEIN BL36M"/>
    <property type="match status" value="1"/>
</dbReference>
<dbReference type="Proteomes" id="UP000314294">
    <property type="component" value="Unassembled WGS sequence"/>
</dbReference>
<evidence type="ECO:0000256" key="4">
    <source>
        <dbReference type="ARBA" id="ARBA00022980"/>
    </source>
</evidence>
<reference evidence="8 9" key="1">
    <citation type="submission" date="2019-03" db="EMBL/GenBank/DDBJ databases">
        <title>First draft genome of Liparis tanakae, snailfish: a comprehensive survey of snailfish specific genes.</title>
        <authorList>
            <person name="Kim W."/>
            <person name="Song I."/>
            <person name="Jeong J.-H."/>
            <person name="Kim D."/>
            <person name="Kim S."/>
            <person name="Ryu S."/>
            <person name="Song J.Y."/>
            <person name="Lee S.K."/>
        </authorList>
    </citation>
    <scope>NUCLEOTIDE SEQUENCE [LARGE SCALE GENOMIC DNA]</scope>
    <source>
        <tissue evidence="8">Muscle</tissue>
    </source>
</reference>
<comment type="subcellular location">
    <subcellularLocation>
        <location evidence="1">Mitochondrion</location>
    </subcellularLocation>
</comment>
<dbReference type="EMBL" id="SRLO01001125">
    <property type="protein sequence ID" value="TNN41224.1"/>
    <property type="molecule type" value="Genomic_DNA"/>
</dbReference>
<protein>
    <recommendedName>
        <fullName evidence="7">Ribosomal protein</fullName>
    </recommendedName>
</protein>
<evidence type="ECO:0000256" key="7">
    <source>
        <dbReference type="RuleBase" id="RU000570"/>
    </source>
</evidence>
<comment type="similarity">
    <text evidence="2 7">Belongs to the bacterial ribosomal protein bL36 family.</text>
</comment>
<proteinExistence type="inferred from homology"/>
<keyword evidence="6 7" id="KW-0687">Ribonucleoprotein</keyword>
<dbReference type="PANTHER" id="PTHR46909">
    <property type="entry name" value="39S RIBOSOMAL PROTEIN L36, MITOCHONDRIAL"/>
    <property type="match status" value="1"/>
</dbReference>
<gene>
    <name evidence="8" type="primary">mrpl36</name>
    <name evidence="8" type="ORF">EYF80_048606</name>
</gene>